<feature type="transmembrane region" description="Helical" evidence="10">
    <location>
        <begin position="220"/>
        <end position="237"/>
    </location>
</feature>
<dbReference type="Proteomes" id="UP000053664">
    <property type="component" value="Unassembled WGS sequence"/>
</dbReference>
<keyword evidence="5" id="KW-0653">Protein transport</keyword>
<feature type="compositionally biased region" description="Gly residues" evidence="9">
    <location>
        <begin position="129"/>
        <end position="140"/>
    </location>
</feature>
<protein>
    <submittedName>
        <fullName evidence="11">Uncharacterized protein</fullName>
    </submittedName>
</protein>
<evidence type="ECO:0000256" key="1">
    <source>
        <dbReference type="ARBA" id="ARBA00004653"/>
    </source>
</evidence>
<dbReference type="KEGG" id="pfp:PFL1_05392"/>
<name>A0A061H553_9BASI</name>
<dbReference type="OrthoDB" id="542931at2759"/>
<comment type="similarity">
    <text evidence="2">Belongs to the SYS1 family.</text>
</comment>
<dbReference type="GeneID" id="19319485"/>
<evidence type="ECO:0000256" key="4">
    <source>
        <dbReference type="ARBA" id="ARBA00022692"/>
    </source>
</evidence>
<sequence>MKEAFSMPLQGFDAIRILSQIISLQALHYLVLSVLIPPLLALFSSQTQLTFEGGPTQVGMVLDWRELAARPTWDWQDSIASWGSTSGGIGGVPPAASAASDDLEWKSGIFTESGQRLSIAGSPSDTQVGAGGGGGDGGGDNEIKVEKGGEGLRKWEWTHTRDPARSWCIVAAWIVSAFFDMITLVFLVRRPTHILDHALTLHLLHVVITSYYSSSLPTSLFWWTLMALHAGITIVWAEQLAINREMNRSIGSSLVGTGSASASNSKHHHHRRRGSNLVDDHERQVLFDPSDPDLDDHEAAADVEQHELKRFS</sequence>
<evidence type="ECO:0000256" key="6">
    <source>
        <dbReference type="ARBA" id="ARBA00022989"/>
    </source>
</evidence>
<dbReference type="AlphaFoldDB" id="A0A061H553"/>
<dbReference type="GO" id="GO:0005802">
    <property type="term" value="C:trans-Golgi network"/>
    <property type="evidence" value="ECO:0007669"/>
    <property type="project" value="TreeGrafter"/>
</dbReference>
<dbReference type="EMBL" id="KE361641">
    <property type="protein sequence ID" value="EPQ27110.1"/>
    <property type="molecule type" value="Genomic_DNA"/>
</dbReference>
<dbReference type="GO" id="GO:0043001">
    <property type="term" value="P:Golgi to plasma membrane protein transport"/>
    <property type="evidence" value="ECO:0007669"/>
    <property type="project" value="TreeGrafter"/>
</dbReference>
<keyword evidence="4 10" id="KW-0812">Transmembrane</keyword>
<organism evidence="11 12">
    <name type="scientific">Pseudozyma flocculosa PF-1</name>
    <dbReference type="NCBI Taxonomy" id="1277687"/>
    <lineage>
        <taxon>Eukaryota</taxon>
        <taxon>Fungi</taxon>
        <taxon>Dikarya</taxon>
        <taxon>Basidiomycota</taxon>
        <taxon>Ustilaginomycotina</taxon>
        <taxon>Ustilaginomycetes</taxon>
        <taxon>Ustilaginales</taxon>
        <taxon>Ustilaginaceae</taxon>
        <taxon>Pseudozyma</taxon>
    </lineage>
</organism>
<keyword evidence="7" id="KW-0333">Golgi apparatus</keyword>
<evidence type="ECO:0000256" key="5">
    <source>
        <dbReference type="ARBA" id="ARBA00022927"/>
    </source>
</evidence>
<dbReference type="GO" id="GO:0006895">
    <property type="term" value="P:Golgi to endosome transport"/>
    <property type="evidence" value="ECO:0007669"/>
    <property type="project" value="TreeGrafter"/>
</dbReference>
<keyword evidence="6 10" id="KW-1133">Transmembrane helix</keyword>
<feature type="compositionally biased region" description="Polar residues" evidence="9">
    <location>
        <begin position="255"/>
        <end position="264"/>
    </location>
</feature>
<feature type="region of interest" description="Disordered" evidence="9">
    <location>
        <begin position="117"/>
        <end position="142"/>
    </location>
</feature>
<dbReference type="Pfam" id="PF09801">
    <property type="entry name" value="SYS1"/>
    <property type="match status" value="1"/>
</dbReference>
<feature type="transmembrane region" description="Helical" evidence="10">
    <location>
        <begin position="21"/>
        <end position="43"/>
    </location>
</feature>
<feature type="compositionally biased region" description="Basic residues" evidence="9">
    <location>
        <begin position="265"/>
        <end position="274"/>
    </location>
</feature>
<feature type="compositionally biased region" description="Polar residues" evidence="9">
    <location>
        <begin position="117"/>
        <end position="127"/>
    </location>
</feature>
<reference evidence="11 12" key="1">
    <citation type="journal article" date="2013" name="Plant Cell">
        <title>The transition from a phytopathogenic smut ancestor to an anamorphic biocontrol agent deciphered by comparative whole-genome analysis.</title>
        <authorList>
            <person name="Lefebvre F."/>
            <person name="Joly D.L."/>
            <person name="Labbe C."/>
            <person name="Teichmann B."/>
            <person name="Linning R."/>
            <person name="Belzile F."/>
            <person name="Bakkeren G."/>
            <person name="Belanger R.R."/>
        </authorList>
    </citation>
    <scope>NUCLEOTIDE SEQUENCE [LARGE SCALE GENOMIC DNA]</scope>
    <source>
        <strain evidence="11 12">PF-1</strain>
    </source>
</reference>
<evidence type="ECO:0000256" key="10">
    <source>
        <dbReference type="SAM" id="Phobius"/>
    </source>
</evidence>
<accession>A0A061H553</accession>
<evidence type="ECO:0000256" key="2">
    <source>
        <dbReference type="ARBA" id="ARBA00008160"/>
    </source>
</evidence>
<feature type="transmembrane region" description="Helical" evidence="10">
    <location>
        <begin position="164"/>
        <end position="187"/>
    </location>
</feature>
<evidence type="ECO:0000313" key="11">
    <source>
        <dbReference type="EMBL" id="EPQ27110.1"/>
    </source>
</evidence>
<evidence type="ECO:0000313" key="12">
    <source>
        <dbReference type="Proteomes" id="UP000053664"/>
    </source>
</evidence>
<dbReference type="GO" id="GO:0005829">
    <property type="term" value="C:cytosol"/>
    <property type="evidence" value="ECO:0007669"/>
    <property type="project" value="GOC"/>
</dbReference>
<gene>
    <name evidence="11" type="ORF">PFL1_05392</name>
</gene>
<evidence type="ECO:0000256" key="7">
    <source>
        <dbReference type="ARBA" id="ARBA00023034"/>
    </source>
</evidence>
<evidence type="ECO:0000256" key="8">
    <source>
        <dbReference type="ARBA" id="ARBA00023136"/>
    </source>
</evidence>
<keyword evidence="8 10" id="KW-0472">Membrane</keyword>
<dbReference type="HOGENOM" id="CLU_940482_0_0_1"/>
<dbReference type="eggNOG" id="ENOG502S2HT">
    <property type="taxonomic scope" value="Eukaryota"/>
</dbReference>
<feature type="compositionally biased region" description="Basic and acidic residues" evidence="9">
    <location>
        <begin position="297"/>
        <end position="312"/>
    </location>
</feature>
<comment type="subcellular location">
    <subcellularLocation>
        <location evidence="1">Golgi apparatus membrane</location>
        <topology evidence="1">Multi-pass membrane protein</topology>
    </subcellularLocation>
</comment>
<dbReference type="PANTHER" id="PTHR12952">
    <property type="entry name" value="SYS1"/>
    <property type="match status" value="1"/>
</dbReference>
<dbReference type="InterPro" id="IPR019185">
    <property type="entry name" value="Integral_membrane_SYS1-rel"/>
</dbReference>
<dbReference type="RefSeq" id="XP_007881115.1">
    <property type="nucleotide sequence ID" value="XM_007882924.1"/>
</dbReference>
<feature type="region of interest" description="Disordered" evidence="9">
    <location>
        <begin position="255"/>
        <end position="312"/>
    </location>
</feature>
<dbReference type="GO" id="GO:0034067">
    <property type="term" value="P:protein localization to Golgi apparatus"/>
    <property type="evidence" value="ECO:0007669"/>
    <property type="project" value="TreeGrafter"/>
</dbReference>
<dbReference type="GO" id="GO:0000139">
    <property type="term" value="C:Golgi membrane"/>
    <property type="evidence" value="ECO:0007669"/>
    <property type="project" value="UniProtKB-SubCell"/>
</dbReference>
<proteinExistence type="inferred from homology"/>
<evidence type="ECO:0000256" key="9">
    <source>
        <dbReference type="SAM" id="MobiDB-lite"/>
    </source>
</evidence>
<keyword evidence="3" id="KW-0813">Transport</keyword>
<dbReference type="PANTHER" id="PTHR12952:SF0">
    <property type="entry name" value="PROTEIN SYS1 HOMOLOG"/>
    <property type="match status" value="1"/>
</dbReference>
<evidence type="ECO:0000256" key="3">
    <source>
        <dbReference type="ARBA" id="ARBA00022448"/>
    </source>
</evidence>